<evidence type="ECO:0008006" key="8">
    <source>
        <dbReference type="Google" id="ProtNLM"/>
    </source>
</evidence>
<keyword evidence="2 4" id="KW-0067">ATP-binding</keyword>
<feature type="compositionally biased region" description="Low complexity" evidence="5">
    <location>
        <begin position="488"/>
        <end position="519"/>
    </location>
</feature>
<dbReference type="Pfam" id="PF00012">
    <property type="entry name" value="HSP70"/>
    <property type="match status" value="2"/>
</dbReference>
<feature type="compositionally biased region" description="Low complexity" evidence="5">
    <location>
        <begin position="686"/>
        <end position="708"/>
    </location>
</feature>
<name>A0A1W0B2K9_9NOCA</name>
<gene>
    <name evidence="6" type="ORF">B0T46_10890</name>
</gene>
<proteinExistence type="inferred from homology"/>
<accession>A0A1W0B2K9</accession>
<dbReference type="Gene3D" id="3.30.420.40">
    <property type="match status" value="3"/>
</dbReference>
<comment type="similarity">
    <text evidence="4">Belongs to the heat shock protein 70 family.</text>
</comment>
<feature type="compositionally biased region" description="Polar residues" evidence="5">
    <location>
        <begin position="655"/>
        <end position="666"/>
    </location>
</feature>
<evidence type="ECO:0000256" key="2">
    <source>
        <dbReference type="ARBA" id="ARBA00022840"/>
    </source>
</evidence>
<feature type="compositionally biased region" description="Polar residues" evidence="5">
    <location>
        <begin position="581"/>
        <end position="602"/>
    </location>
</feature>
<dbReference type="Proteomes" id="UP000188836">
    <property type="component" value="Unassembled WGS sequence"/>
</dbReference>
<dbReference type="Gene3D" id="3.90.640.10">
    <property type="entry name" value="Actin, Chain A, domain 4"/>
    <property type="match status" value="1"/>
</dbReference>
<dbReference type="GO" id="GO:0005524">
    <property type="term" value="F:ATP binding"/>
    <property type="evidence" value="ECO:0007669"/>
    <property type="project" value="UniProtKB-KW"/>
</dbReference>
<dbReference type="SUPFAM" id="SSF53067">
    <property type="entry name" value="Actin-like ATPase domain"/>
    <property type="match status" value="2"/>
</dbReference>
<feature type="compositionally biased region" description="Low complexity" evidence="5">
    <location>
        <begin position="760"/>
        <end position="770"/>
    </location>
</feature>
<organism evidence="6 7">
    <name type="scientific">Nocardia donostiensis</name>
    <dbReference type="NCBI Taxonomy" id="1538463"/>
    <lineage>
        <taxon>Bacteria</taxon>
        <taxon>Bacillati</taxon>
        <taxon>Actinomycetota</taxon>
        <taxon>Actinomycetes</taxon>
        <taxon>Mycobacteriales</taxon>
        <taxon>Nocardiaceae</taxon>
        <taxon>Nocardia</taxon>
    </lineage>
</organism>
<feature type="compositionally biased region" description="Low complexity" evidence="5">
    <location>
        <begin position="615"/>
        <end position="626"/>
    </location>
</feature>
<dbReference type="PANTHER" id="PTHR19375">
    <property type="entry name" value="HEAT SHOCK PROTEIN 70KDA"/>
    <property type="match status" value="1"/>
</dbReference>
<feature type="region of interest" description="Disordered" evidence="5">
    <location>
        <begin position="397"/>
        <end position="791"/>
    </location>
</feature>
<evidence type="ECO:0000256" key="5">
    <source>
        <dbReference type="SAM" id="MobiDB-lite"/>
    </source>
</evidence>
<evidence type="ECO:0000313" key="6">
    <source>
        <dbReference type="EMBL" id="ONM48561.1"/>
    </source>
</evidence>
<evidence type="ECO:0000256" key="3">
    <source>
        <dbReference type="ARBA" id="ARBA00023186"/>
    </source>
</evidence>
<dbReference type="InterPro" id="IPR013126">
    <property type="entry name" value="Hsp_70_fam"/>
</dbReference>
<keyword evidence="7" id="KW-1185">Reference proteome</keyword>
<dbReference type="RefSeq" id="WP_077116474.1">
    <property type="nucleotide sequence ID" value="NZ_LOKT01000002.1"/>
</dbReference>
<dbReference type="STRING" id="1538463.B0T36_03575"/>
<protein>
    <recommendedName>
        <fullName evidence="8">Hsp70 family protein</fullName>
    </recommendedName>
</protein>
<comment type="caution">
    <text evidence="6">The sequence shown here is derived from an EMBL/GenBank/DDBJ whole genome shotgun (WGS) entry which is preliminary data.</text>
</comment>
<reference evidence="6 7" key="1">
    <citation type="journal article" date="2016" name="Antonie Van Leeuwenhoek">
        <title>Nocardia donostiensis sp. nov., isolated from human respiratory specimens.</title>
        <authorList>
            <person name="Ercibengoa M."/>
            <person name="Bell M."/>
            <person name="Marimon J.M."/>
            <person name="Humrighouse B."/>
            <person name="Klenk H.P."/>
            <person name="Potter G."/>
            <person name="Perez-Trallero E."/>
        </authorList>
    </citation>
    <scope>NUCLEOTIDE SEQUENCE [LARGE SCALE GENOMIC DNA]</scope>
    <source>
        <strain evidence="6 7">X1655</strain>
    </source>
</reference>
<feature type="region of interest" description="Disordered" evidence="5">
    <location>
        <begin position="336"/>
        <end position="382"/>
    </location>
</feature>
<dbReference type="GO" id="GO:0140662">
    <property type="term" value="F:ATP-dependent protein folding chaperone"/>
    <property type="evidence" value="ECO:0007669"/>
    <property type="project" value="InterPro"/>
</dbReference>
<dbReference type="OrthoDB" id="5173286at2"/>
<dbReference type="EMBL" id="MUMY01000008">
    <property type="protein sequence ID" value="ONM48561.1"/>
    <property type="molecule type" value="Genomic_DNA"/>
</dbReference>
<keyword evidence="1 4" id="KW-0547">Nucleotide-binding</keyword>
<evidence type="ECO:0000256" key="1">
    <source>
        <dbReference type="ARBA" id="ARBA00022741"/>
    </source>
</evidence>
<feature type="compositionally biased region" description="Pro residues" evidence="5">
    <location>
        <begin position="471"/>
        <end position="487"/>
    </location>
</feature>
<feature type="compositionally biased region" description="Pro residues" evidence="5">
    <location>
        <begin position="438"/>
        <end position="448"/>
    </location>
</feature>
<feature type="compositionally biased region" description="Low complexity" evidence="5">
    <location>
        <begin position="739"/>
        <end position="752"/>
    </location>
</feature>
<dbReference type="InterPro" id="IPR043129">
    <property type="entry name" value="ATPase_NBD"/>
</dbReference>
<sequence>MTTGLGFSIGTVNIVSALVTAEQPRPVVRTRRTTIGFDEAGGARLGGLTELPDAHTEFADLGRDPESVVVGGRIWSPANMFAAVVRDLLAAAEPAAAVVTTYPAHYCGKQVALLRQALDLSGAGHVELVPEPVAAAHWLENEHGPLAPGFVLVYDLGGNSLDVTVVRVGPDWDNPSIVGGPVRCYDFGGRPLGAMIARYAGDRAIRPAEPGSDTVSPASFIDIEGMRVEQVRDSLEVVRVAVHAAGIGLSDIGRVLVIGGAARPPQVARTLAELGLPVVMSADPGQCVASGAAAIAVRNAAPAARDRSQRAPIFSGAAIFSAVAMSAATMLGGGAVEPDADPATERFPGLDSGEAPRFAVPDRATLNRTPNGGWSVSYDPPRRSAYTDMVSPAAYGKPYGPSLAESRPRHSGPRDCCAPDDRGAGYSDPARFTNPIPFRHPAPRPVHPPLGHHPTRPGHPALPHDPDGPVVSPPSDPSGPIITPPVGPDVSVVGPPRGPDGPVIDLPVDPDGPVVDLPDGWGGGTPNGPVVAPPFDRDEPVIGAPYGPGRPGGPTVPGRGTPFLPDNPAGIEPSIPGTLGTRPSSTDPRTDGSVPSSGNQRTPQRDSGLPEPDGRAGIPSGASGIGAVPGPVPALPDTSQGEAARPPGALPAPSIQRTSPRTSGNTAPAGPGWNSPNGSAPGSAQPSFSTGGPAGAGTAPGRPSSGPSHGNTTTGNSGAGPQSRGAATAGTALGGGMPGTSASSPRDSSSDGFGSGGRSNGVSSKSGSTGDAEQGGPAGTSSRGGPSSGRR</sequence>
<dbReference type="AlphaFoldDB" id="A0A1W0B2K9"/>
<feature type="compositionally biased region" description="Polar residues" evidence="5">
    <location>
        <begin position="674"/>
        <end position="685"/>
    </location>
</feature>
<evidence type="ECO:0000313" key="7">
    <source>
        <dbReference type="Proteomes" id="UP000188836"/>
    </source>
</evidence>
<keyword evidence="3" id="KW-0143">Chaperone</keyword>
<evidence type="ECO:0000256" key="4">
    <source>
        <dbReference type="RuleBase" id="RU003322"/>
    </source>
</evidence>
<feature type="compositionally biased region" description="Polar residues" evidence="5">
    <location>
        <begin position="709"/>
        <end position="720"/>
    </location>
</feature>